<gene>
    <name evidence="3" type="ORF">ACFQRF_11275</name>
</gene>
<proteinExistence type="predicted"/>
<dbReference type="SUPFAM" id="SSF160631">
    <property type="entry name" value="SMI1/KNR4-like"/>
    <property type="match status" value="1"/>
</dbReference>
<dbReference type="RefSeq" id="WP_379870971.1">
    <property type="nucleotide sequence ID" value="NZ_JBHTBH010000004.1"/>
</dbReference>
<evidence type="ECO:0000313" key="3">
    <source>
        <dbReference type="EMBL" id="MFC7328324.1"/>
    </source>
</evidence>
<reference evidence="4" key="1">
    <citation type="journal article" date="2019" name="Int. J. Syst. Evol. Microbiol.">
        <title>The Global Catalogue of Microorganisms (GCM) 10K type strain sequencing project: providing services to taxonomists for standard genome sequencing and annotation.</title>
        <authorList>
            <consortium name="The Broad Institute Genomics Platform"/>
            <consortium name="The Broad Institute Genome Sequencing Center for Infectious Disease"/>
            <person name="Wu L."/>
            <person name="Ma J."/>
        </authorList>
    </citation>
    <scope>NUCLEOTIDE SEQUENCE [LARGE SCALE GENOMIC DNA]</scope>
    <source>
        <strain evidence="4">CGMCC 4.7382</strain>
    </source>
</reference>
<evidence type="ECO:0000313" key="4">
    <source>
        <dbReference type="Proteomes" id="UP001596540"/>
    </source>
</evidence>
<dbReference type="EMBL" id="JBHTBH010000004">
    <property type="protein sequence ID" value="MFC7328324.1"/>
    <property type="molecule type" value="Genomic_DNA"/>
</dbReference>
<name>A0ABW2KGL7_9ACTN</name>
<feature type="domain" description="Knr4/Smi1-like" evidence="2">
    <location>
        <begin position="27"/>
        <end position="169"/>
    </location>
</feature>
<dbReference type="Proteomes" id="UP001596540">
    <property type="component" value="Unassembled WGS sequence"/>
</dbReference>
<comment type="caution">
    <text evidence="3">The sequence shown here is derived from an EMBL/GenBank/DDBJ whole genome shotgun (WGS) entry which is preliminary data.</text>
</comment>
<dbReference type="InterPro" id="IPR037883">
    <property type="entry name" value="Knr4/Smi1-like_sf"/>
</dbReference>
<accession>A0ABW2KGL7</accession>
<dbReference type="InterPro" id="IPR018958">
    <property type="entry name" value="Knr4/Smi1-like_dom"/>
</dbReference>
<feature type="region of interest" description="Disordered" evidence="1">
    <location>
        <begin position="85"/>
        <end position="112"/>
    </location>
</feature>
<dbReference type="SMART" id="SM00860">
    <property type="entry name" value="SMI1_KNR4"/>
    <property type="match status" value="1"/>
</dbReference>
<dbReference type="Pfam" id="PF09346">
    <property type="entry name" value="SMI1_KNR4"/>
    <property type="match status" value="1"/>
</dbReference>
<organism evidence="3 4">
    <name type="scientific">Marinactinospora rubrisoli</name>
    <dbReference type="NCBI Taxonomy" id="2715399"/>
    <lineage>
        <taxon>Bacteria</taxon>
        <taxon>Bacillati</taxon>
        <taxon>Actinomycetota</taxon>
        <taxon>Actinomycetes</taxon>
        <taxon>Streptosporangiales</taxon>
        <taxon>Nocardiopsidaceae</taxon>
        <taxon>Marinactinospora</taxon>
    </lineage>
</organism>
<sequence>MFPPIERSWRRILDWTAAHVPHALVEGASEAELDAAERRLGFPLPPESRLWWTLERPGDVGLVPPFHDFIDLDTALDIREMALDVRGPGTSPTGDPQAGGTPLPDDRAAGTPPYDYSPRFLPIACDGAGDHVYVDLRDGERHGCVMYWAHDDANDEPAEWLGLAHMLDDIAEALETGRPAGLWSYRDRGEDVTEDSGDVPVVVDTGRGPALEWRTPDEVRVD</sequence>
<protein>
    <submittedName>
        <fullName evidence="3">SMI1/KNR4 family protein</fullName>
    </submittedName>
</protein>
<keyword evidence="4" id="KW-1185">Reference proteome</keyword>
<evidence type="ECO:0000256" key="1">
    <source>
        <dbReference type="SAM" id="MobiDB-lite"/>
    </source>
</evidence>
<evidence type="ECO:0000259" key="2">
    <source>
        <dbReference type="SMART" id="SM00860"/>
    </source>
</evidence>